<dbReference type="PANTHER" id="PTHR13509">
    <property type="entry name" value="SEC61 SUBUNIT BETA"/>
    <property type="match status" value="1"/>
</dbReference>
<dbReference type="GO" id="GO:0006886">
    <property type="term" value="P:intracellular protein transport"/>
    <property type="evidence" value="ECO:0007669"/>
    <property type="project" value="InterPro"/>
</dbReference>
<comment type="subcellular location">
    <subcellularLocation>
        <location evidence="1">Endoplasmic reticulum membrane</location>
        <topology evidence="1">Single-pass membrane protein</topology>
    </subcellularLocation>
</comment>
<feature type="compositionally biased region" description="Low complexity" evidence="11">
    <location>
        <begin position="20"/>
        <end position="31"/>
    </location>
</feature>
<dbReference type="EMBL" id="MCGO01000005">
    <property type="protein sequence ID" value="ORY51443.1"/>
    <property type="molecule type" value="Genomic_DNA"/>
</dbReference>
<keyword evidence="6 10" id="KW-0653">Protein transport</keyword>
<evidence type="ECO:0000256" key="1">
    <source>
        <dbReference type="ARBA" id="ARBA00004389"/>
    </source>
</evidence>
<evidence type="ECO:0000256" key="2">
    <source>
        <dbReference type="ARBA" id="ARBA00006103"/>
    </source>
</evidence>
<evidence type="ECO:0000313" key="13">
    <source>
        <dbReference type="EMBL" id="ORY51443.1"/>
    </source>
</evidence>
<reference evidence="13 14" key="1">
    <citation type="submission" date="2016-07" db="EMBL/GenBank/DDBJ databases">
        <title>Pervasive Adenine N6-methylation of Active Genes in Fungi.</title>
        <authorList>
            <consortium name="DOE Joint Genome Institute"/>
            <person name="Mondo S.J."/>
            <person name="Dannebaum R.O."/>
            <person name="Kuo R.C."/>
            <person name="Labutti K."/>
            <person name="Haridas S."/>
            <person name="Kuo A."/>
            <person name="Salamov A."/>
            <person name="Ahrendt S.R."/>
            <person name="Lipzen A."/>
            <person name="Sullivan W."/>
            <person name="Andreopoulos W.B."/>
            <person name="Clum A."/>
            <person name="Lindquist E."/>
            <person name="Daum C."/>
            <person name="Ramamoorthy G.K."/>
            <person name="Gryganskyi A."/>
            <person name="Culley D."/>
            <person name="Magnuson J.K."/>
            <person name="James T.Y."/>
            <person name="O'Malley M.A."/>
            <person name="Stajich J.E."/>
            <person name="Spatafora J.W."/>
            <person name="Visel A."/>
            <person name="Grigoriev I.V."/>
        </authorList>
    </citation>
    <scope>NUCLEOTIDE SEQUENCE [LARGE SCALE GENOMIC DNA]</scope>
    <source>
        <strain evidence="13 14">JEL800</strain>
    </source>
</reference>
<dbReference type="InterPro" id="IPR030671">
    <property type="entry name" value="Sec61-beta/Sbh"/>
</dbReference>
<evidence type="ECO:0000256" key="7">
    <source>
        <dbReference type="ARBA" id="ARBA00022989"/>
    </source>
</evidence>
<dbReference type="Pfam" id="PF03911">
    <property type="entry name" value="Sec61_beta"/>
    <property type="match status" value="1"/>
</dbReference>
<evidence type="ECO:0000256" key="9">
    <source>
        <dbReference type="ARBA" id="ARBA00023136"/>
    </source>
</evidence>
<evidence type="ECO:0000256" key="5">
    <source>
        <dbReference type="ARBA" id="ARBA00022824"/>
    </source>
</evidence>
<comment type="function">
    <text evidence="10">Necessary for protein translocation in the endoplasmic reticulum.</text>
</comment>
<keyword evidence="9 10" id="KW-0472">Membrane</keyword>
<keyword evidence="14" id="KW-1185">Reference proteome</keyword>
<keyword evidence="8 10" id="KW-0811">Translocation</keyword>
<name>A0A1Y2CWM6_9FUNG</name>
<evidence type="ECO:0000256" key="12">
    <source>
        <dbReference type="SAM" id="Phobius"/>
    </source>
</evidence>
<dbReference type="PIRSF" id="PIRSF006398">
    <property type="entry name" value="Sec61_beta_euk"/>
    <property type="match status" value="1"/>
</dbReference>
<organism evidence="13 14">
    <name type="scientific">Rhizoclosmatium globosum</name>
    <dbReference type="NCBI Taxonomy" id="329046"/>
    <lineage>
        <taxon>Eukaryota</taxon>
        <taxon>Fungi</taxon>
        <taxon>Fungi incertae sedis</taxon>
        <taxon>Chytridiomycota</taxon>
        <taxon>Chytridiomycota incertae sedis</taxon>
        <taxon>Chytridiomycetes</taxon>
        <taxon>Chytridiales</taxon>
        <taxon>Chytriomycetaceae</taxon>
        <taxon>Rhizoclosmatium</taxon>
    </lineage>
</organism>
<dbReference type="GO" id="GO:0005784">
    <property type="term" value="C:Sec61 translocon complex"/>
    <property type="evidence" value="ECO:0007669"/>
    <property type="project" value="UniProtKB-UniRule"/>
</dbReference>
<evidence type="ECO:0000313" key="14">
    <source>
        <dbReference type="Proteomes" id="UP000193642"/>
    </source>
</evidence>
<evidence type="ECO:0000256" key="6">
    <source>
        <dbReference type="ARBA" id="ARBA00022927"/>
    </source>
</evidence>
<protein>
    <recommendedName>
        <fullName evidence="10">Protein transport protein Sec61 subunit beta</fullName>
    </recommendedName>
</protein>
<gene>
    <name evidence="13" type="ORF">BCR33DRAFT_712494</name>
</gene>
<evidence type="ECO:0000256" key="11">
    <source>
        <dbReference type="SAM" id="MobiDB-lite"/>
    </source>
</evidence>
<evidence type="ECO:0000256" key="8">
    <source>
        <dbReference type="ARBA" id="ARBA00023010"/>
    </source>
</evidence>
<keyword evidence="5 10" id="KW-0256">Endoplasmic reticulum</keyword>
<dbReference type="OrthoDB" id="5401193at2759"/>
<keyword evidence="7 12" id="KW-1133">Transmembrane helix</keyword>
<feature type="region of interest" description="Disordered" evidence="11">
    <location>
        <begin position="1"/>
        <end position="43"/>
    </location>
</feature>
<evidence type="ECO:0000256" key="10">
    <source>
        <dbReference type="PIRNR" id="PIRNR006398"/>
    </source>
</evidence>
<feature type="transmembrane region" description="Helical" evidence="12">
    <location>
        <begin position="56"/>
        <end position="75"/>
    </location>
</feature>
<sequence>MADNEAKLTAAGMRRKATNSSSGPASKAAPGRPSPGPGGMMKMYTDDAPGIKVDPVVVLVGSLTFIAAVFILHLIGKYTRV</sequence>
<evidence type="ECO:0000256" key="4">
    <source>
        <dbReference type="ARBA" id="ARBA00022692"/>
    </source>
</evidence>
<comment type="similarity">
    <text evidence="2 10">Belongs to the SEC61-beta family.</text>
</comment>
<dbReference type="STRING" id="329046.A0A1Y2CWM6"/>
<dbReference type="Proteomes" id="UP000193642">
    <property type="component" value="Unassembled WGS sequence"/>
</dbReference>
<proteinExistence type="inferred from homology"/>
<comment type="caution">
    <text evidence="13">The sequence shown here is derived from an EMBL/GenBank/DDBJ whole genome shotgun (WGS) entry which is preliminary data.</text>
</comment>
<dbReference type="AlphaFoldDB" id="A0A1Y2CWM6"/>
<accession>A0A1Y2CWM6</accession>
<keyword evidence="3 10" id="KW-0813">Transport</keyword>
<dbReference type="InterPro" id="IPR016482">
    <property type="entry name" value="SecG/Sec61-beta/Sbh"/>
</dbReference>
<keyword evidence="4 12" id="KW-0812">Transmembrane</keyword>
<evidence type="ECO:0000256" key="3">
    <source>
        <dbReference type="ARBA" id="ARBA00022448"/>
    </source>
</evidence>